<dbReference type="Proteomes" id="UP000308760">
    <property type="component" value="Unassembled WGS sequence"/>
</dbReference>
<dbReference type="PANTHER" id="PTHR30007:SF1">
    <property type="entry name" value="BLR1914 PROTEIN"/>
    <property type="match status" value="1"/>
</dbReference>
<evidence type="ECO:0000313" key="3">
    <source>
        <dbReference type="EMBL" id="THV41937.1"/>
    </source>
</evidence>
<dbReference type="Pfam" id="PF01609">
    <property type="entry name" value="DDE_Tnp_1"/>
    <property type="match status" value="1"/>
</dbReference>
<dbReference type="GO" id="GO:0003677">
    <property type="term" value="F:DNA binding"/>
    <property type="evidence" value="ECO:0007669"/>
    <property type="project" value="InterPro"/>
</dbReference>
<dbReference type="OrthoDB" id="4338165at2"/>
<dbReference type="GO" id="GO:0004803">
    <property type="term" value="F:transposase activity"/>
    <property type="evidence" value="ECO:0007669"/>
    <property type="project" value="InterPro"/>
</dbReference>
<dbReference type="NCBIfam" id="NF033580">
    <property type="entry name" value="transpos_IS5_3"/>
    <property type="match status" value="1"/>
</dbReference>
<proteinExistence type="predicted"/>
<evidence type="ECO:0000259" key="1">
    <source>
        <dbReference type="Pfam" id="PF01609"/>
    </source>
</evidence>
<dbReference type="AlphaFoldDB" id="A0A4S8QBQ0"/>
<dbReference type="PANTHER" id="PTHR30007">
    <property type="entry name" value="PHP DOMAIN PROTEIN"/>
    <property type="match status" value="1"/>
</dbReference>
<feature type="domain" description="Insertion element IS402-like" evidence="2">
    <location>
        <begin position="10"/>
        <end position="86"/>
    </location>
</feature>
<accession>A0A4S8QBQ0</accession>
<evidence type="ECO:0000313" key="4">
    <source>
        <dbReference type="Proteomes" id="UP000308760"/>
    </source>
</evidence>
<sequence length="268" mass="29842">MNEFARCLVPDGLWDITESLIPVAPKRAQGGGIARSDNRQVFAAMVFVLTSGCAWRHLPPTFGVSYQTAHRRFAEWSEAGLWAKLHRAMLDRLGSAGDIDWSRAIVDGASLRAKKGGSLTGPNPVDRGKAGSKIHVLTDRNGLPLVLAVSAANLHDSQALEPLVQGIPKIRSQRGPRRRKPAKLHADKAYDIPDCHRTLRERRIGDRIARRGIESSTRLGRHRWVVERTIAWLGGYRRLILRYERHGHLFAAFLALAAAITCYKKLTN</sequence>
<gene>
    <name evidence="3" type="ORF">FAB82_09480</name>
</gene>
<name>A0A4S8QBQ0_9ACTN</name>
<feature type="domain" description="Transposase IS4-like" evidence="1">
    <location>
        <begin position="104"/>
        <end position="261"/>
    </location>
</feature>
<reference evidence="3 4" key="2">
    <citation type="submission" date="2019-05" db="EMBL/GenBank/DDBJ databases">
        <title>Glycomyces buryatensis sp. nov.</title>
        <authorList>
            <person name="Nikitina E."/>
        </authorList>
    </citation>
    <scope>NUCLEOTIDE SEQUENCE [LARGE SCALE GENOMIC DNA]</scope>
    <source>
        <strain evidence="3 4">18</strain>
    </source>
</reference>
<dbReference type="EMBL" id="STGY01000037">
    <property type="protein sequence ID" value="THV41937.1"/>
    <property type="molecule type" value="Genomic_DNA"/>
</dbReference>
<evidence type="ECO:0000259" key="2">
    <source>
        <dbReference type="Pfam" id="PF13340"/>
    </source>
</evidence>
<dbReference type="RefSeq" id="WP_136534300.1">
    <property type="nucleotide sequence ID" value="NZ_STGY01000037.1"/>
</dbReference>
<keyword evidence="4" id="KW-1185">Reference proteome</keyword>
<dbReference type="GO" id="GO:0006313">
    <property type="term" value="P:DNA transposition"/>
    <property type="evidence" value="ECO:0007669"/>
    <property type="project" value="InterPro"/>
</dbReference>
<dbReference type="InterPro" id="IPR002559">
    <property type="entry name" value="Transposase_11"/>
</dbReference>
<organism evidence="3 4">
    <name type="scientific">Glycomyces buryatensis</name>
    <dbReference type="NCBI Taxonomy" id="2570927"/>
    <lineage>
        <taxon>Bacteria</taxon>
        <taxon>Bacillati</taxon>
        <taxon>Actinomycetota</taxon>
        <taxon>Actinomycetes</taxon>
        <taxon>Glycomycetales</taxon>
        <taxon>Glycomycetaceae</taxon>
        <taxon>Glycomyces</taxon>
    </lineage>
</organism>
<dbReference type="InterPro" id="IPR025161">
    <property type="entry name" value="IS402-like_dom"/>
</dbReference>
<comment type="caution">
    <text evidence="3">The sequence shown here is derived from an EMBL/GenBank/DDBJ whole genome shotgun (WGS) entry which is preliminary data.</text>
</comment>
<reference evidence="4" key="1">
    <citation type="submission" date="2019-04" db="EMBL/GenBank/DDBJ databases">
        <title>Nocardioides xinjiangensis sp. nov.</title>
        <authorList>
            <person name="Liu S."/>
        </authorList>
    </citation>
    <scope>NUCLEOTIDE SEQUENCE [LARGE SCALE GENOMIC DNA]</scope>
    <source>
        <strain evidence="4">18</strain>
    </source>
</reference>
<dbReference type="Pfam" id="PF13340">
    <property type="entry name" value="DUF4096"/>
    <property type="match status" value="1"/>
</dbReference>
<protein>
    <submittedName>
        <fullName evidence="3">IS5 family transposase</fullName>
    </submittedName>
</protein>